<keyword evidence="3" id="KW-1185">Reference proteome</keyword>
<protein>
    <submittedName>
        <fullName evidence="2">Uncharacterized protein</fullName>
    </submittedName>
</protein>
<evidence type="ECO:0000256" key="1">
    <source>
        <dbReference type="SAM" id="MobiDB-lite"/>
    </source>
</evidence>
<name>A0ABW7AW50_9ACTN</name>
<accession>A0ABW7AW50</accession>
<dbReference type="Proteomes" id="UP001604267">
    <property type="component" value="Unassembled WGS sequence"/>
</dbReference>
<reference evidence="2 3" key="1">
    <citation type="submission" date="2024-10" db="EMBL/GenBank/DDBJ databases">
        <title>The Natural Products Discovery Center: Release of the First 8490 Sequenced Strains for Exploring Actinobacteria Biosynthetic Diversity.</title>
        <authorList>
            <person name="Kalkreuter E."/>
            <person name="Kautsar S.A."/>
            <person name="Yang D."/>
            <person name="Bader C.D."/>
            <person name="Teijaro C.N."/>
            <person name="Fluegel L."/>
            <person name="Davis C.M."/>
            <person name="Simpson J.R."/>
            <person name="Lauterbach L."/>
            <person name="Steele A.D."/>
            <person name="Gui C."/>
            <person name="Meng S."/>
            <person name="Li G."/>
            <person name="Viehrig K."/>
            <person name="Ye F."/>
            <person name="Su P."/>
            <person name="Kiefer A.F."/>
            <person name="Nichols A."/>
            <person name="Cepeda A.J."/>
            <person name="Yan W."/>
            <person name="Fan B."/>
            <person name="Jiang Y."/>
            <person name="Adhikari A."/>
            <person name="Zheng C.-J."/>
            <person name="Schuster L."/>
            <person name="Cowan T.M."/>
            <person name="Smanski M.J."/>
            <person name="Chevrette M.G."/>
            <person name="De Carvalho L.P.S."/>
            <person name="Shen B."/>
        </authorList>
    </citation>
    <scope>NUCLEOTIDE SEQUENCE [LARGE SCALE GENOMIC DNA]</scope>
    <source>
        <strain evidence="2 3">NPDC048320</strain>
    </source>
</reference>
<organism evidence="2 3">
    <name type="scientific">Streptomyces cinerochromogenes</name>
    <dbReference type="NCBI Taxonomy" id="66422"/>
    <lineage>
        <taxon>Bacteria</taxon>
        <taxon>Bacillati</taxon>
        <taxon>Actinomycetota</taxon>
        <taxon>Actinomycetes</taxon>
        <taxon>Kitasatosporales</taxon>
        <taxon>Streptomycetaceae</taxon>
        <taxon>Streptomyces</taxon>
    </lineage>
</organism>
<dbReference type="RefSeq" id="WP_392814158.1">
    <property type="nucleotide sequence ID" value="NZ_JBICYV010000001.1"/>
</dbReference>
<sequence length="72" mass="7701">MREATLHRGVASLTATAFRSASDCRAPKGRGAASDMRLPSRGRPCARRSRGRPTACRGPARGALAHAWKDAR</sequence>
<feature type="region of interest" description="Disordered" evidence="1">
    <location>
        <begin position="24"/>
        <end position="72"/>
    </location>
</feature>
<comment type="caution">
    <text evidence="2">The sequence shown here is derived from an EMBL/GenBank/DDBJ whole genome shotgun (WGS) entry which is preliminary data.</text>
</comment>
<gene>
    <name evidence="2" type="ORF">ACGFZB_01375</name>
</gene>
<dbReference type="EMBL" id="JBICYV010000001">
    <property type="protein sequence ID" value="MFG3009114.1"/>
    <property type="molecule type" value="Genomic_DNA"/>
</dbReference>
<proteinExistence type="predicted"/>
<evidence type="ECO:0000313" key="3">
    <source>
        <dbReference type="Proteomes" id="UP001604267"/>
    </source>
</evidence>
<evidence type="ECO:0000313" key="2">
    <source>
        <dbReference type="EMBL" id="MFG3009114.1"/>
    </source>
</evidence>